<keyword evidence="3 5" id="KW-0949">S-adenosyl-L-methionine</keyword>
<proteinExistence type="inferred from homology"/>
<comment type="catalytic activity">
    <reaction evidence="7">
        <text>a 2'-deoxycytidine in DNA + S-adenosyl-L-methionine = a 5-methyl-2'-deoxycytidine in DNA + S-adenosyl-L-homocysteine + H(+)</text>
        <dbReference type="Rhea" id="RHEA:13681"/>
        <dbReference type="Rhea" id="RHEA-COMP:11369"/>
        <dbReference type="Rhea" id="RHEA-COMP:11370"/>
        <dbReference type="ChEBI" id="CHEBI:15378"/>
        <dbReference type="ChEBI" id="CHEBI:57856"/>
        <dbReference type="ChEBI" id="CHEBI:59789"/>
        <dbReference type="ChEBI" id="CHEBI:85452"/>
        <dbReference type="ChEBI" id="CHEBI:85454"/>
        <dbReference type="EC" id="2.1.1.37"/>
    </reaction>
</comment>
<dbReference type="GO" id="GO:0009307">
    <property type="term" value="P:DNA restriction-modification system"/>
    <property type="evidence" value="ECO:0007669"/>
    <property type="project" value="UniProtKB-KW"/>
</dbReference>
<keyword evidence="4" id="KW-0680">Restriction system</keyword>
<dbReference type="OrthoDB" id="9813719at2"/>
<dbReference type="SUPFAM" id="SSF53335">
    <property type="entry name" value="S-adenosyl-L-methionine-dependent methyltransferases"/>
    <property type="match status" value="1"/>
</dbReference>
<keyword evidence="1 5" id="KW-0489">Methyltransferase</keyword>
<dbReference type="InterPro" id="IPR029063">
    <property type="entry name" value="SAM-dependent_MTases_sf"/>
</dbReference>
<feature type="transmembrane region" description="Helical" evidence="8">
    <location>
        <begin position="413"/>
        <end position="434"/>
    </location>
</feature>
<evidence type="ECO:0000256" key="8">
    <source>
        <dbReference type="SAM" id="Phobius"/>
    </source>
</evidence>
<dbReference type="Gene3D" id="3.90.120.10">
    <property type="entry name" value="DNA Methylase, subunit A, domain 2"/>
    <property type="match status" value="1"/>
</dbReference>
<dbReference type="PRINTS" id="PR00105">
    <property type="entry name" value="C5METTRFRASE"/>
</dbReference>
<organism evidence="9 10">
    <name type="scientific">Spiroplasma tabanidicola</name>
    <dbReference type="NCBI Taxonomy" id="324079"/>
    <lineage>
        <taxon>Bacteria</taxon>
        <taxon>Bacillati</taxon>
        <taxon>Mycoplasmatota</taxon>
        <taxon>Mollicutes</taxon>
        <taxon>Entomoplasmatales</taxon>
        <taxon>Spiroplasmataceae</taxon>
        <taxon>Spiroplasma</taxon>
    </lineage>
</organism>
<evidence type="ECO:0000256" key="5">
    <source>
        <dbReference type="PROSITE-ProRule" id="PRU01016"/>
    </source>
</evidence>
<dbReference type="KEGG" id="stab:STABA_v1c04920"/>
<keyword evidence="8" id="KW-1133">Transmembrane helix</keyword>
<dbReference type="InterPro" id="IPR018117">
    <property type="entry name" value="C5_DNA_meth_AS"/>
</dbReference>
<evidence type="ECO:0000313" key="10">
    <source>
        <dbReference type="Proteomes" id="UP000424468"/>
    </source>
</evidence>
<dbReference type="Proteomes" id="UP000424468">
    <property type="component" value="Chromosome"/>
</dbReference>
<dbReference type="GO" id="GO:0003886">
    <property type="term" value="F:DNA (cytosine-5-)-methyltransferase activity"/>
    <property type="evidence" value="ECO:0007669"/>
    <property type="project" value="UniProtKB-EC"/>
</dbReference>
<evidence type="ECO:0000256" key="3">
    <source>
        <dbReference type="ARBA" id="ARBA00022691"/>
    </source>
</evidence>
<dbReference type="PANTHER" id="PTHR46098">
    <property type="entry name" value="TRNA (CYTOSINE(38)-C(5))-METHYLTRANSFERASE"/>
    <property type="match status" value="1"/>
</dbReference>
<keyword evidence="8" id="KW-0812">Transmembrane</keyword>
<keyword evidence="2 5" id="KW-0808">Transferase</keyword>
<dbReference type="EMBL" id="CP046276">
    <property type="protein sequence ID" value="QGS51855.1"/>
    <property type="molecule type" value="Genomic_DNA"/>
</dbReference>
<dbReference type="PROSITE" id="PS00094">
    <property type="entry name" value="C5_MTASE_1"/>
    <property type="match status" value="1"/>
</dbReference>
<dbReference type="Pfam" id="PF00145">
    <property type="entry name" value="DNA_methylase"/>
    <property type="match status" value="1"/>
</dbReference>
<keyword evidence="10" id="KW-1185">Reference proteome</keyword>
<dbReference type="GO" id="GO:0032259">
    <property type="term" value="P:methylation"/>
    <property type="evidence" value="ECO:0007669"/>
    <property type="project" value="UniProtKB-KW"/>
</dbReference>
<dbReference type="InterPro" id="IPR001525">
    <property type="entry name" value="C5_MeTfrase"/>
</dbReference>
<dbReference type="InterPro" id="IPR050750">
    <property type="entry name" value="C5-MTase"/>
</dbReference>
<dbReference type="InterPro" id="IPR031303">
    <property type="entry name" value="C5_meth_CS"/>
</dbReference>
<evidence type="ECO:0000256" key="2">
    <source>
        <dbReference type="ARBA" id="ARBA00022679"/>
    </source>
</evidence>
<evidence type="ECO:0000313" key="9">
    <source>
        <dbReference type="EMBL" id="QGS51855.1"/>
    </source>
</evidence>
<evidence type="ECO:0000256" key="4">
    <source>
        <dbReference type="ARBA" id="ARBA00022747"/>
    </source>
</evidence>
<dbReference type="Gene3D" id="3.40.50.150">
    <property type="entry name" value="Vaccinia Virus protein VP39"/>
    <property type="match status" value="1"/>
</dbReference>
<dbReference type="PANTHER" id="PTHR46098:SF1">
    <property type="entry name" value="TRNA (CYTOSINE(38)-C(5))-METHYLTRANSFERASE"/>
    <property type="match status" value="1"/>
</dbReference>
<reference evidence="9 10" key="1">
    <citation type="submission" date="2019-11" db="EMBL/GenBank/DDBJ databases">
        <title>Complete genome sequence of Spiroplasma tabanidicola TAUS-1 (DSM 22603).</title>
        <authorList>
            <person name="Huang C.-T."/>
            <person name="Lin Y.-C."/>
            <person name="Kuo C.-H."/>
        </authorList>
    </citation>
    <scope>NUCLEOTIDE SEQUENCE [LARGE SCALE GENOMIC DNA]</scope>
    <source>
        <strain evidence="9 10">TAUS-1</strain>
    </source>
</reference>
<keyword evidence="8" id="KW-0472">Membrane</keyword>
<dbReference type="RefSeq" id="WP_156006236.1">
    <property type="nucleotide sequence ID" value="NZ_CP046276.1"/>
</dbReference>
<dbReference type="PROSITE" id="PS00095">
    <property type="entry name" value="C5_MTASE_2"/>
    <property type="match status" value="1"/>
</dbReference>
<comment type="similarity">
    <text evidence="5 6">Belongs to the class I-like SAM-binding methyltransferase superfamily. C5-methyltransferase family.</text>
</comment>
<evidence type="ECO:0000256" key="6">
    <source>
        <dbReference type="RuleBase" id="RU000416"/>
    </source>
</evidence>
<accession>A0A6I6CA80</accession>
<evidence type="ECO:0000256" key="7">
    <source>
        <dbReference type="RuleBase" id="RU000417"/>
    </source>
</evidence>
<gene>
    <name evidence="9" type="ORF">STABA_v1c04920</name>
</gene>
<evidence type="ECO:0000256" key="1">
    <source>
        <dbReference type="ARBA" id="ARBA00022603"/>
    </source>
</evidence>
<name>A0A6I6CA80_9MOLU</name>
<sequence length="439" mass="51243">MKKIKVFETFAGIGAQRKALDILKQNNILDYEIVATSEWDIWANISYNSIHHNNKNIAKNLSDEEINSFLSNFTHSNDSKKPMNIETLFKKPRLVRELLYSSYKNSNNQGSILSIDEKKLLEKIKKFDLLTYSFPCQDLSAAGSIHGFNKGMKKGSGTRSGLLWEIERILSKLKKHNRLPKYLLLENVKNMISQKHKDDYLDWLKFLKKIGYNTQTYVLNARDYGVPQNRERVYALSVLSPKNNLFLDTYTTTKKIIEKNIPKDITKEYNLNFKMSEVLKIDYKIKKYYDEALNSIPNKTISRKKMFYDNKKLYSENLNTLNKIPKNNKCYNYNEYFEKNGIFLNICRTITTKQDRNPNAGVIDLKKTALENIDKSKANYRLLTTREVFSLMGFFEEDFEKVKNLNLLSKAILYRQAGNSIVVNVLVVIFYMLAKMKEG</sequence>
<dbReference type="EC" id="2.1.1.37" evidence="7"/>
<feature type="active site" evidence="5">
    <location>
        <position position="136"/>
    </location>
</feature>
<dbReference type="AlphaFoldDB" id="A0A6I6CA80"/>
<dbReference type="PROSITE" id="PS51679">
    <property type="entry name" value="SAM_MT_C5"/>
    <property type="match status" value="1"/>
</dbReference>
<dbReference type="NCBIfam" id="TIGR00675">
    <property type="entry name" value="dcm"/>
    <property type="match status" value="1"/>
</dbReference>
<protein>
    <recommendedName>
        <fullName evidence="7">Cytosine-specific methyltransferase</fullName>
        <ecNumber evidence="7">2.1.1.37</ecNumber>
    </recommendedName>
</protein>